<evidence type="ECO:0000259" key="11">
    <source>
        <dbReference type="PROSITE" id="PS51194"/>
    </source>
</evidence>
<dbReference type="EMBL" id="ML991848">
    <property type="protein sequence ID" value="KAF2230052.1"/>
    <property type="molecule type" value="Genomic_DNA"/>
</dbReference>
<dbReference type="PROSITE" id="PS51192">
    <property type="entry name" value="HELICASE_ATP_BIND_1"/>
    <property type="match status" value="1"/>
</dbReference>
<sequence>MSKHSKKHKREAQEAAISASRENDQERKDSPTTHNTGEGEVSHGTKHQKVLAKFQKSMESQARGETQKQTAILDDHQNEGDVELHGLEPLPQPEPVTEPEFIPTFTSLPSWISNPITVSSSAKKAFTEMSLDEKTVATLSQRGYTEALAIQSAVIPMLLGPAHLRHSDLCVAASTGSGKTLAYILPMVEDLRSRPIRKLRSLIIVPTRELVSQVSKVAEQCISGTHLKIGTAVGAVPLLNEQEALIERGRQFDPEGWKSLQDKAQRRLLYGDVDVQEDVRMLEDAVRMLPDHVPVYSSTVDLLICTPGRLIDHIQSTNGFSLDDLEWLVVDEADRLLDESFQQWVDVIMATLETSRPTARNRLLAELWLPPEKRNIQKVILSATMTRDISKLGSLRLRRPKLVVVEGVQTTNVSDNSASTVGDRGNELPTTLRELAIPVGDGLEKPLYLLRLLRSDVFVAEKVTEVEDFPRQFEEDASSGPTNETDSLSELGPTTPDSASSAEPYGEPSTEEMDKLAVPAVDVGFDIFNKDSHVPPPQKCTDDIHPGTAANVLIFTNSNENATRLSHLIGILHPPYAGLTGVLTKSSTSSTGKTVLGAFRRGKTSILIASDRASRGLDLPHLSHVVNYDMPRSVTAYIHRVGRTARAGRPGTAWTLFTSTEARWFWNAIARTPEVIRQRPVQRKRLDAVVISAKQKEEYEEALGELQRAVHGDQS</sequence>
<evidence type="ECO:0000256" key="5">
    <source>
        <dbReference type="ARBA" id="ARBA00022840"/>
    </source>
</evidence>
<dbReference type="SMART" id="SM00490">
    <property type="entry name" value="HELICc"/>
    <property type="match status" value="1"/>
</dbReference>
<feature type="region of interest" description="Disordered" evidence="9">
    <location>
        <begin position="470"/>
        <end position="512"/>
    </location>
</feature>
<dbReference type="PANTHER" id="PTHR47959">
    <property type="entry name" value="ATP-DEPENDENT RNA HELICASE RHLE-RELATED"/>
    <property type="match status" value="1"/>
</dbReference>
<evidence type="ECO:0000256" key="7">
    <source>
        <dbReference type="ARBA" id="ARBA00047984"/>
    </source>
</evidence>
<dbReference type="Proteomes" id="UP000800092">
    <property type="component" value="Unassembled WGS sequence"/>
</dbReference>
<dbReference type="InterPro" id="IPR000629">
    <property type="entry name" value="RNA-helicase_DEAD-box_CS"/>
</dbReference>
<dbReference type="CDD" id="cd18787">
    <property type="entry name" value="SF2_C_DEAD"/>
    <property type="match status" value="1"/>
</dbReference>
<keyword evidence="4 8" id="KW-0347">Helicase</keyword>
<evidence type="ECO:0000256" key="8">
    <source>
        <dbReference type="RuleBase" id="RU000492"/>
    </source>
</evidence>
<dbReference type="InterPro" id="IPR014001">
    <property type="entry name" value="Helicase_ATP-bd"/>
</dbReference>
<dbReference type="GO" id="GO:0003723">
    <property type="term" value="F:RNA binding"/>
    <property type="evidence" value="ECO:0007669"/>
    <property type="project" value="UniProtKB-KW"/>
</dbReference>
<evidence type="ECO:0000256" key="2">
    <source>
        <dbReference type="ARBA" id="ARBA00022741"/>
    </source>
</evidence>
<keyword evidence="13" id="KW-1185">Reference proteome</keyword>
<dbReference type="GO" id="GO:0003724">
    <property type="term" value="F:RNA helicase activity"/>
    <property type="evidence" value="ECO:0007669"/>
    <property type="project" value="UniProtKB-EC"/>
</dbReference>
<evidence type="ECO:0000259" key="10">
    <source>
        <dbReference type="PROSITE" id="PS51192"/>
    </source>
</evidence>
<reference evidence="12" key="1">
    <citation type="journal article" date="2020" name="Stud. Mycol.">
        <title>101 Dothideomycetes genomes: a test case for predicting lifestyles and emergence of pathogens.</title>
        <authorList>
            <person name="Haridas S."/>
            <person name="Albert R."/>
            <person name="Binder M."/>
            <person name="Bloem J."/>
            <person name="Labutti K."/>
            <person name="Salamov A."/>
            <person name="Andreopoulos B."/>
            <person name="Baker S."/>
            <person name="Barry K."/>
            <person name="Bills G."/>
            <person name="Bluhm B."/>
            <person name="Cannon C."/>
            <person name="Castanera R."/>
            <person name="Culley D."/>
            <person name="Daum C."/>
            <person name="Ezra D."/>
            <person name="Gonzalez J."/>
            <person name="Henrissat B."/>
            <person name="Kuo A."/>
            <person name="Liang C."/>
            <person name="Lipzen A."/>
            <person name="Lutzoni F."/>
            <person name="Magnuson J."/>
            <person name="Mondo S."/>
            <person name="Nolan M."/>
            <person name="Ohm R."/>
            <person name="Pangilinan J."/>
            <person name="Park H.-J."/>
            <person name="Ramirez L."/>
            <person name="Alfaro M."/>
            <person name="Sun H."/>
            <person name="Tritt A."/>
            <person name="Yoshinaga Y."/>
            <person name="Zwiers L.-H."/>
            <person name="Turgeon B."/>
            <person name="Goodwin S."/>
            <person name="Spatafora J."/>
            <person name="Crous P."/>
            <person name="Grigoriev I."/>
        </authorList>
    </citation>
    <scope>NUCLEOTIDE SEQUENCE</scope>
    <source>
        <strain evidence="12">Tuck. ex Michener</strain>
    </source>
</reference>
<evidence type="ECO:0000256" key="1">
    <source>
        <dbReference type="ARBA" id="ARBA00012552"/>
    </source>
</evidence>
<comment type="catalytic activity">
    <reaction evidence="7">
        <text>ATP + H2O = ADP + phosphate + H(+)</text>
        <dbReference type="Rhea" id="RHEA:13065"/>
        <dbReference type="ChEBI" id="CHEBI:15377"/>
        <dbReference type="ChEBI" id="CHEBI:15378"/>
        <dbReference type="ChEBI" id="CHEBI:30616"/>
        <dbReference type="ChEBI" id="CHEBI:43474"/>
        <dbReference type="ChEBI" id="CHEBI:456216"/>
        <dbReference type="EC" id="3.6.4.13"/>
    </reaction>
</comment>
<gene>
    <name evidence="12" type="ORF">EV356DRAFT_454604</name>
</gene>
<dbReference type="InterPro" id="IPR011545">
    <property type="entry name" value="DEAD/DEAH_box_helicase_dom"/>
</dbReference>
<keyword evidence="5 8" id="KW-0067">ATP-binding</keyword>
<dbReference type="GO" id="GO:0016787">
    <property type="term" value="F:hydrolase activity"/>
    <property type="evidence" value="ECO:0007669"/>
    <property type="project" value="UniProtKB-KW"/>
</dbReference>
<feature type="domain" description="Helicase ATP-binding" evidence="10">
    <location>
        <begin position="160"/>
        <end position="403"/>
    </location>
</feature>
<feature type="compositionally biased region" description="Polar residues" evidence="9">
    <location>
        <begin position="57"/>
        <end position="68"/>
    </location>
</feature>
<keyword evidence="2 8" id="KW-0547">Nucleotide-binding</keyword>
<keyword evidence="3 8" id="KW-0378">Hydrolase</keyword>
<dbReference type="GO" id="GO:0005524">
    <property type="term" value="F:ATP binding"/>
    <property type="evidence" value="ECO:0007669"/>
    <property type="project" value="UniProtKB-KW"/>
</dbReference>
<evidence type="ECO:0000313" key="13">
    <source>
        <dbReference type="Proteomes" id="UP000800092"/>
    </source>
</evidence>
<dbReference type="InterPro" id="IPR027417">
    <property type="entry name" value="P-loop_NTPase"/>
</dbReference>
<dbReference type="AlphaFoldDB" id="A0A6A6GW71"/>
<feature type="compositionally biased region" description="Basic and acidic residues" evidence="9">
    <location>
        <begin position="21"/>
        <end position="31"/>
    </location>
</feature>
<organism evidence="12 13">
    <name type="scientific">Viridothelium virens</name>
    <name type="common">Speckled blister lichen</name>
    <name type="synonym">Trypethelium virens</name>
    <dbReference type="NCBI Taxonomy" id="1048519"/>
    <lineage>
        <taxon>Eukaryota</taxon>
        <taxon>Fungi</taxon>
        <taxon>Dikarya</taxon>
        <taxon>Ascomycota</taxon>
        <taxon>Pezizomycotina</taxon>
        <taxon>Dothideomycetes</taxon>
        <taxon>Dothideomycetes incertae sedis</taxon>
        <taxon>Trypetheliales</taxon>
        <taxon>Trypetheliaceae</taxon>
        <taxon>Viridothelium</taxon>
    </lineage>
</organism>
<dbReference type="InterPro" id="IPR050079">
    <property type="entry name" value="DEAD_box_RNA_helicase"/>
</dbReference>
<dbReference type="PROSITE" id="PS00039">
    <property type="entry name" value="DEAD_ATP_HELICASE"/>
    <property type="match status" value="1"/>
</dbReference>
<feature type="compositionally biased region" description="Polar residues" evidence="9">
    <location>
        <begin position="479"/>
        <end position="488"/>
    </location>
</feature>
<evidence type="ECO:0000256" key="9">
    <source>
        <dbReference type="SAM" id="MobiDB-lite"/>
    </source>
</evidence>
<dbReference type="EC" id="3.6.4.13" evidence="1"/>
<dbReference type="SMART" id="SM00487">
    <property type="entry name" value="DEXDc"/>
    <property type="match status" value="1"/>
</dbReference>
<dbReference type="GO" id="GO:0005829">
    <property type="term" value="C:cytosol"/>
    <property type="evidence" value="ECO:0007669"/>
    <property type="project" value="TreeGrafter"/>
</dbReference>
<proteinExistence type="inferred from homology"/>
<dbReference type="SUPFAM" id="SSF52540">
    <property type="entry name" value="P-loop containing nucleoside triphosphate hydrolases"/>
    <property type="match status" value="1"/>
</dbReference>
<dbReference type="PROSITE" id="PS51194">
    <property type="entry name" value="HELICASE_CTER"/>
    <property type="match status" value="1"/>
</dbReference>
<protein>
    <recommendedName>
        <fullName evidence="1">RNA helicase</fullName>
        <ecNumber evidence="1">3.6.4.13</ecNumber>
    </recommendedName>
</protein>
<dbReference type="Gene3D" id="3.40.50.300">
    <property type="entry name" value="P-loop containing nucleotide triphosphate hydrolases"/>
    <property type="match status" value="2"/>
</dbReference>
<name>A0A6A6GW71_VIRVR</name>
<dbReference type="Pfam" id="PF00271">
    <property type="entry name" value="Helicase_C"/>
    <property type="match status" value="1"/>
</dbReference>
<dbReference type="CDD" id="cd17956">
    <property type="entry name" value="DEADc_DDX51"/>
    <property type="match status" value="1"/>
</dbReference>
<evidence type="ECO:0000256" key="4">
    <source>
        <dbReference type="ARBA" id="ARBA00022806"/>
    </source>
</evidence>
<comment type="similarity">
    <text evidence="8">Belongs to the DEAD box helicase family.</text>
</comment>
<dbReference type="InterPro" id="IPR001650">
    <property type="entry name" value="Helicase_C-like"/>
</dbReference>
<evidence type="ECO:0000256" key="3">
    <source>
        <dbReference type="ARBA" id="ARBA00022801"/>
    </source>
</evidence>
<feature type="region of interest" description="Disordered" evidence="9">
    <location>
        <begin position="1"/>
        <end position="68"/>
    </location>
</feature>
<dbReference type="Pfam" id="PF00270">
    <property type="entry name" value="DEAD"/>
    <property type="match status" value="2"/>
</dbReference>
<dbReference type="PANTHER" id="PTHR47959:SF1">
    <property type="entry name" value="ATP-DEPENDENT RNA HELICASE DBPA"/>
    <property type="match status" value="1"/>
</dbReference>
<keyword evidence="6" id="KW-0694">RNA-binding</keyword>
<accession>A0A6A6GW71</accession>
<feature type="domain" description="Helicase C-terminal" evidence="11">
    <location>
        <begin position="543"/>
        <end position="687"/>
    </location>
</feature>
<feature type="compositionally biased region" description="Basic residues" evidence="9">
    <location>
        <begin position="1"/>
        <end position="10"/>
    </location>
</feature>
<evidence type="ECO:0000256" key="6">
    <source>
        <dbReference type="ARBA" id="ARBA00022884"/>
    </source>
</evidence>
<evidence type="ECO:0000313" key="12">
    <source>
        <dbReference type="EMBL" id="KAF2230052.1"/>
    </source>
</evidence>
<dbReference type="OrthoDB" id="3370at2759"/>